<keyword evidence="3" id="KW-1185">Reference proteome</keyword>
<evidence type="ECO:0000313" key="3">
    <source>
        <dbReference type="Proteomes" id="UP000028045"/>
    </source>
</evidence>
<proteinExistence type="predicted"/>
<dbReference type="PANTHER" id="PTHR43157">
    <property type="entry name" value="PHOSPHATIDYLINOSITOL-GLYCAN BIOSYNTHESIS CLASS F PROTEIN-RELATED"/>
    <property type="match status" value="1"/>
</dbReference>
<dbReference type="SUPFAM" id="SSF51735">
    <property type="entry name" value="NAD(P)-binding Rossmann-fold domains"/>
    <property type="match status" value="1"/>
</dbReference>
<dbReference type="PANTHER" id="PTHR43157:SF31">
    <property type="entry name" value="PHOSPHATIDYLINOSITOL-GLYCAN BIOSYNTHESIS CLASS F PROTEIN"/>
    <property type="match status" value="1"/>
</dbReference>
<dbReference type="InterPro" id="IPR036291">
    <property type="entry name" value="NAD(P)-bd_dom_sf"/>
</dbReference>
<dbReference type="OrthoDB" id="542013at2759"/>
<dbReference type="EMBL" id="KL648733">
    <property type="protein sequence ID" value="KEY64553.1"/>
    <property type="molecule type" value="Genomic_DNA"/>
</dbReference>
<gene>
    <name evidence="2" type="ORF">S7711_03619</name>
</gene>
<dbReference type="AlphaFoldDB" id="A0A084AGX4"/>
<keyword evidence="1" id="KW-0560">Oxidoreductase</keyword>
<sequence>KEPVASADRARTRHFIPIFHPLQNSLKRYPTTMPSFGDFVHTQFVLNIPKPTASFASKTVIVTGANGGLGKEIVKHILQLGASKVIFGCRSQARGDAAKREVEALLKVNPEVIEVWEVDLESPTSIRRFVERVNNLPRLDVLVNNAGLRSFNFGVVYDTERTLAVNNIGTFLLALQLIPKLKETARKFQTTPHMTIVASALYDAGNYPENHGEDIFSWYKDKSRVAPFPQYNLSKLLQIYIAIKLSAVVDPLDATELNPIVINSVDPCFCKTGLSGEMNGRPKTFFKVFEFLAARTAEEGARLVVQAASGGRETHGLYLRAGTVQVYAPIAEDEEKATHVWNVLRQRLEKLQPGILQNSV</sequence>
<evidence type="ECO:0000313" key="2">
    <source>
        <dbReference type="EMBL" id="KEY64553.1"/>
    </source>
</evidence>
<accession>A0A084AGX4</accession>
<evidence type="ECO:0000256" key="1">
    <source>
        <dbReference type="ARBA" id="ARBA00023002"/>
    </source>
</evidence>
<dbReference type="InterPro" id="IPR002347">
    <property type="entry name" value="SDR_fam"/>
</dbReference>
<dbReference type="GO" id="GO:0016491">
    <property type="term" value="F:oxidoreductase activity"/>
    <property type="evidence" value="ECO:0007669"/>
    <property type="project" value="UniProtKB-KW"/>
</dbReference>
<name>A0A084AGX4_STACB</name>
<dbReference type="Pfam" id="PF00106">
    <property type="entry name" value="adh_short"/>
    <property type="match status" value="1"/>
</dbReference>
<dbReference type="Proteomes" id="UP000028045">
    <property type="component" value="Unassembled WGS sequence"/>
</dbReference>
<feature type="non-terminal residue" evidence="2">
    <location>
        <position position="1"/>
    </location>
</feature>
<dbReference type="PRINTS" id="PR00081">
    <property type="entry name" value="GDHRDH"/>
</dbReference>
<dbReference type="HOGENOM" id="CLU_010194_44_4_1"/>
<reference evidence="2 3" key="1">
    <citation type="journal article" date="2014" name="BMC Genomics">
        <title>Comparative genome sequencing reveals chemotype-specific gene clusters in the toxigenic black mold Stachybotrys.</title>
        <authorList>
            <person name="Semeiks J."/>
            <person name="Borek D."/>
            <person name="Otwinowski Z."/>
            <person name="Grishin N.V."/>
        </authorList>
    </citation>
    <scope>NUCLEOTIDE SEQUENCE [LARGE SCALE GENOMIC DNA]</scope>
    <source>
        <strain evidence="3">CBS 109288 / IBT 7711</strain>
    </source>
</reference>
<protein>
    <recommendedName>
        <fullName evidence="4">NAD(P)-binding protein</fullName>
    </recommendedName>
</protein>
<organism evidence="2 3">
    <name type="scientific">Stachybotrys chartarum (strain CBS 109288 / IBT 7711)</name>
    <name type="common">Toxic black mold</name>
    <name type="synonym">Stilbospora chartarum</name>
    <dbReference type="NCBI Taxonomy" id="1280523"/>
    <lineage>
        <taxon>Eukaryota</taxon>
        <taxon>Fungi</taxon>
        <taxon>Dikarya</taxon>
        <taxon>Ascomycota</taxon>
        <taxon>Pezizomycotina</taxon>
        <taxon>Sordariomycetes</taxon>
        <taxon>Hypocreomycetidae</taxon>
        <taxon>Hypocreales</taxon>
        <taxon>Stachybotryaceae</taxon>
        <taxon>Stachybotrys</taxon>
    </lineage>
</organism>
<dbReference type="Gene3D" id="3.40.50.720">
    <property type="entry name" value="NAD(P)-binding Rossmann-like Domain"/>
    <property type="match status" value="1"/>
</dbReference>
<evidence type="ECO:0008006" key="4">
    <source>
        <dbReference type="Google" id="ProtNLM"/>
    </source>
</evidence>